<name>A0A0P0L2Y6_PHOVU</name>
<organism evidence="1 2">
    <name type="scientific">Phocaeicola vulgatus</name>
    <name type="common">Bacteroides vulgatus</name>
    <dbReference type="NCBI Taxonomy" id="821"/>
    <lineage>
        <taxon>Bacteria</taxon>
        <taxon>Pseudomonadati</taxon>
        <taxon>Bacteroidota</taxon>
        <taxon>Bacteroidia</taxon>
        <taxon>Bacteroidales</taxon>
        <taxon>Bacteroidaceae</taxon>
        <taxon>Phocaeicola</taxon>
    </lineage>
</organism>
<proteinExistence type="predicted"/>
<protein>
    <submittedName>
        <fullName evidence="1">Uncharacterized protein</fullName>
    </submittedName>
</protein>
<evidence type="ECO:0000313" key="1">
    <source>
        <dbReference type="EMBL" id="ALK83772.1"/>
    </source>
</evidence>
<dbReference type="Proteomes" id="UP000061587">
    <property type="component" value="Chromosome"/>
</dbReference>
<gene>
    <name evidence="1" type="ORF">BvMPK_1157</name>
</gene>
<accession>A0A0P0L2Y6</accession>
<dbReference type="EMBL" id="CP013020">
    <property type="protein sequence ID" value="ALK83772.1"/>
    <property type="molecule type" value="Genomic_DNA"/>
</dbReference>
<reference evidence="2" key="1">
    <citation type="submission" date="2015-10" db="EMBL/GenBank/DDBJ databases">
        <title>Extensive mobilome-driven genome diversification in gut-associated Bacteroides vulgatus mpk.</title>
        <authorList>
            <person name="Beier S."/>
            <person name="Lange A."/>
            <person name="Huson D.H."/>
            <person name="Frick J.-S."/>
            <person name="Autenrieth I.B."/>
        </authorList>
    </citation>
    <scope>NUCLEOTIDE SEQUENCE [LARGE SCALE GENOMIC DNA]</scope>
    <source>
        <strain evidence="2">mpk</strain>
    </source>
</reference>
<reference evidence="1 2" key="2">
    <citation type="journal article" date="2016" name="Genome Biol. Evol.">
        <title>Extensive mobilome-driven genome diversification in mouse gut-associated Bacteroides vulgatus mpk.</title>
        <authorList>
            <person name="Lange A."/>
            <person name="Beier S."/>
            <person name="Steimle A."/>
            <person name="Autenrieth I.B."/>
            <person name="Huson D.H."/>
            <person name="Frick J.S."/>
        </authorList>
    </citation>
    <scope>NUCLEOTIDE SEQUENCE [LARGE SCALE GENOMIC DNA]</scope>
    <source>
        <strain evidence="2">mpk</strain>
    </source>
</reference>
<dbReference type="AlphaFoldDB" id="A0A0P0L2Y6"/>
<evidence type="ECO:0000313" key="2">
    <source>
        <dbReference type="Proteomes" id="UP000061587"/>
    </source>
</evidence>
<sequence length="65" mass="7501">MSSGRKETSISSIHLMMERRNFQAMFSITLPLPPGELLRILGHDNNRGQQMVCRRQTIAHPRIIQ</sequence>